<dbReference type="EMBL" id="JAIWYP010000001">
    <property type="protein sequence ID" value="KAH3884278.1"/>
    <property type="molecule type" value="Genomic_DNA"/>
</dbReference>
<accession>A0A9D4RZ30</accession>
<protein>
    <submittedName>
        <fullName evidence="1">Uncharacterized protein</fullName>
    </submittedName>
</protein>
<organism evidence="1 2">
    <name type="scientific">Dreissena polymorpha</name>
    <name type="common">Zebra mussel</name>
    <name type="synonym">Mytilus polymorpha</name>
    <dbReference type="NCBI Taxonomy" id="45954"/>
    <lineage>
        <taxon>Eukaryota</taxon>
        <taxon>Metazoa</taxon>
        <taxon>Spiralia</taxon>
        <taxon>Lophotrochozoa</taxon>
        <taxon>Mollusca</taxon>
        <taxon>Bivalvia</taxon>
        <taxon>Autobranchia</taxon>
        <taxon>Heteroconchia</taxon>
        <taxon>Euheterodonta</taxon>
        <taxon>Imparidentia</taxon>
        <taxon>Neoheterodontei</taxon>
        <taxon>Myida</taxon>
        <taxon>Dreissenoidea</taxon>
        <taxon>Dreissenidae</taxon>
        <taxon>Dreissena</taxon>
    </lineage>
</organism>
<evidence type="ECO:0000313" key="2">
    <source>
        <dbReference type="Proteomes" id="UP000828390"/>
    </source>
</evidence>
<dbReference type="Proteomes" id="UP000828390">
    <property type="component" value="Unassembled WGS sequence"/>
</dbReference>
<keyword evidence="2" id="KW-1185">Reference proteome</keyword>
<reference evidence="1" key="1">
    <citation type="journal article" date="2019" name="bioRxiv">
        <title>The Genome of the Zebra Mussel, Dreissena polymorpha: A Resource for Invasive Species Research.</title>
        <authorList>
            <person name="McCartney M.A."/>
            <person name="Auch B."/>
            <person name="Kono T."/>
            <person name="Mallez S."/>
            <person name="Zhang Y."/>
            <person name="Obille A."/>
            <person name="Becker A."/>
            <person name="Abrahante J.E."/>
            <person name="Garbe J."/>
            <person name="Badalamenti J.P."/>
            <person name="Herman A."/>
            <person name="Mangelson H."/>
            <person name="Liachko I."/>
            <person name="Sullivan S."/>
            <person name="Sone E.D."/>
            <person name="Koren S."/>
            <person name="Silverstein K.A.T."/>
            <person name="Beckman K.B."/>
            <person name="Gohl D.M."/>
        </authorList>
    </citation>
    <scope>NUCLEOTIDE SEQUENCE</scope>
    <source>
        <strain evidence="1">Duluth1</strain>
        <tissue evidence="1">Whole animal</tissue>
    </source>
</reference>
<comment type="caution">
    <text evidence="1">The sequence shown here is derived from an EMBL/GenBank/DDBJ whole genome shotgun (WGS) entry which is preliminary data.</text>
</comment>
<name>A0A9D4RZ30_DREPO</name>
<reference evidence="1" key="2">
    <citation type="submission" date="2020-11" db="EMBL/GenBank/DDBJ databases">
        <authorList>
            <person name="McCartney M.A."/>
            <person name="Auch B."/>
            <person name="Kono T."/>
            <person name="Mallez S."/>
            <person name="Becker A."/>
            <person name="Gohl D.M."/>
            <person name="Silverstein K.A.T."/>
            <person name="Koren S."/>
            <person name="Bechman K.B."/>
            <person name="Herman A."/>
            <person name="Abrahante J.E."/>
            <person name="Garbe J."/>
        </authorList>
    </citation>
    <scope>NUCLEOTIDE SEQUENCE</scope>
    <source>
        <strain evidence="1">Duluth1</strain>
        <tissue evidence="1">Whole animal</tissue>
    </source>
</reference>
<gene>
    <name evidence="1" type="ORF">DPMN_008257</name>
</gene>
<proteinExistence type="predicted"/>
<dbReference type="AlphaFoldDB" id="A0A9D4RZ30"/>
<sequence length="63" mass="7443">MLHSPYTVTYIESFYSCLHNLLRLRNSNEHVSLADKKDSHNITHRKWRNDNLLTDGVSDLFLI</sequence>
<evidence type="ECO:0000313" key="1">
    <source>
        <dbReference type="EMBL" id="KAH3884278.1"/>
    </source>
</evidence>